<evidence type="ECO:0000256" key="6">
    <source>
        <dbReference type="ARBA" id="ARBA00022989"/>
    </source>
</evidence>
<evidence type="ECO:0000259" key="12">
    <source>
        <dbReference type="Pfam" id="PF00909"/>
    </source>
</evidence>
<feature type="chain" id="PRO_5026921752" description="Ammonium transporter" evidence="11">
    <location>
        <begin position="23"/>
        <end position="511"/>
    </location>
</feature>
<proteinExistence type="inferred from homology"/>
<dbReference type="GO" id="GO:0005886">
    <property type="term" value="C:plasma membrane"/>
    <property type="evidence" value="ECO:0007669"/>
    <property type="project" value="UniProtKB-SubCell"/>
</dbReference>
<dbReference type="InterPro" id="IPR024041">
    <property type="entry name" value="NH4_transpt_AmtB-like_dom"/>
</dbReference>
<evidence type="ECO:0000256" key="5">
    <source>
        <dbReference type="ARBA" id="ARBA00022692"/>
    </source>
</evidence>
<dbReference type="InterPro" id="IPR001905">
    <property type="entry name" value="Ammonium_transpt"/>
</dbReference>
<feature type="transmembrane region" description="Helical" evidence="10">
    <location>
        <begin position="290"/>
        <end position="310"/>
    </location>
</feature>
<dbReference type="SUPFAM" id="SSF111352">
    <property type="entry name" value="Ammonium transporter"/>
    <property type="match status" value="1"/>
</dbReference>
<keyword evidence="3 10" id="KW-0813">Transport</keyword>
<evidence type="ECO:0000256" key="8">
    <source>
        <dbReference type="ARBA" id="ARBA00023177"/>
    </source>
</evidence>
<comment type="subcellular location">
    <subcellularLocation>
        <location evidence="1 10">Cell membrane</location>
        <topology evidence="1 10">Multi-pass membrane protein</topology>
    </subcellularLocation>
</comment>
<keyword evidence="5 10" id="KW-0812">Transmembrane</keyword>
<feature type="transmembrane region" description="Helical" evidence="10">
    <location>
        <begin position="256"/>
        <end position="278"/>
    </location>
</feature>
<feature type="transmembrane region" description="Helical" evidence="10">
    <location>
        <begin position="458"/>
        <end position="480"/>
    </location>
</feature>
<evidence type="ECO:0000256" key="3">
    <source>
        <dbReference type="ARBA" id="ARBA00022448"/>
    </source>
</evidence>
<feature type="transmembrane region" description="Helical" evidence="10">
    <location>
        <begin position="174"/>
        <end position="196"/>
    </location>
</feature>
<feature type="transmembrane region" description="Helical" evidence="10">
    <location>
        <begin position="378"/>
        <end position="397"/>
    </location>
</feature>
<dbReference type="Gene3D" id="1.10.3430.10">
    <property type="entry name" value="Ammonium transporter AmtB like domains"/>
    <property type="match status" value="1"/>
</dbReference>
<dbReference type="PANTHER" id="PTHR43029">
    <property type="entry name" value="AMMONIUM TRANSPORTER MEP2"/>
    <property type="match status" value="1"/>
</dbReference>
<evidence type="ECO:0000256" key="7">
    <source>
        <dbReference type="ARBA" id="ARBA00023136"/>
    </source>
</evidence>
<dbReference type="NCBIfam" id="TIGR00836">
    <property type="entry name" value="amt"/>
    <property type="match status" value="1"/>
</dbReference>
<keyword evidence="11" id="KW-0732">Signal</keyword>
<comment type="similarity">
    <text evidence="2 10">Belongs to the ammonia transporter channel (TC 1.A.11.2) family.</text>
</comment>
<feature type="transmembrane region" description="Helical" evidence="10">
    <location>
        <begin position="203"/>
        <end position="227"/>
    </location>
</feature>
<dbReference type="Pfam" id="PF00909">
    <property type="entry name" value="Ammonium_transp"/>
    <property type="match status" value="1"/>
</dbReference>
<evidence type="ECO:0000313" key="13">
    <source>
        <dbReference type="EMBL" id="QJR12716.1"/>
    </source>
</evidence>
<feature type="transmembrane region" description="Helical" evidence="10">
    <location>
        <begin position="409"/>
        <end position="428"/>
    </location>
</feature>
<evidence type="ECO:0000256" key="4">
    <source>
        <dbReference type="ARBA" id="ARBA00022475"/>
    </source>
</evidence>
<evidence type="ECO:0000313" key="14">
    <source>
        <dbReference type="Proteomes" id="UP000501534"/>
    </source>
</evidence>
<dbReference type="PROSITE" id="PS01219">
    <property type="entry name" value="AMMONIUM_TRANSP"/>
    <property type="match status" value="1"/>
</dbReference>
<dbReference type="EMBL" id="CP053069">
    <property type="protein sequence ID" value="QJR12716.1"/>
    <property type="molecule type" value="Genomic_DNA"/>
</dbReference>
<evidence type="ECO:0000256" key="9">
    <source>
        <dbReference type="ARBA" id="ARBA00050025"/>
    </source>
</evidence>
<keyword evidence="7 10" id="KW-0472">Membrane</keyword>
<evidence type="ECO:0000256" key="10">
    <source>
        <dbReference type="RuleBase" id="RU362002"/>
    </source>
</evidence>
<reference evidence="13 14" key="1">
    <citation type="submission" date="2020-04" db="EMBL/GenBank/DDBJ databases">
        <title>Usitatibacter rugosus gen. nov., sp. nov. and Usitatibacter palustris sp. nov., novel members of Usitatibacteraceae fam. nov. within the order Nitrosomonadales isolated from soil.</title>
        <authorList>
            <person name="Huber K.J."/>
            <person name="Neumann-Schaal M."/>
            <person name="Geppert A."/>
            <person name="Luckner M."/>
            <person name="Wanner G."/>
            <person name="Overmann J."/>
        </authorList>
    </citation>
    <scope>NUCLEOTIDE SEQUENCE [LARGE SCALE GENOMIC DNA]</scope>
    <source>
        <strain evidence="13 14">0125_3</strain>
    </source>
</reference>
<protein>
    <recommendedName>
        <fullName evidence="9 10">Ammonium transporter</fullName>
    </recommendedName>
</protein>
<gene>
    <name evidence="13" type="primary">amtB</name>
    <name evidence="13" type="ORF">DSM104443_03809</name>
</gene>
<feature type="transmembrane region" description="Helical" evidence="10">
    <location>
        <begin position="109"/>
        <end position="129"/>
    </location>
</feature>
<dbReference type="RefSeq" id="WP_171095162.1">
    <property type="nucleotide sequence ID" value="NZ_CP053069.1"/>
</dbReference>
<sequence>MKRVLSLFALVAALGFGAVAIAQDKKADAPAAAPAAAAPADAKAAAPADAAKPAEAAAAPAAAAPPAPVPNKGDVAWMLTCTALVLLMSLPGLALFYGGMVRSKNMLSMLMQVFIVFSLITVLWCVYGYSLAFTEGNAYIGGFDRLFLKGTVDANAGNFAMAATFSKGVVIPELLFVAFQATFAAITCCLILGAFAERAKFAAVLLFMVLWFTFSYAPIAHMVWFWMGPDAYTDPKLVDGLNAKAGLLWQWGALDFAGGTVVHINAGIAGLVGAYVVGKRIGFGKEAMTPHNLPMTMIGASLLWFGWFGFNAGSALESGNSAVLAFMNTFLATACAVLSWIIFEWLFKGKPSMLGAASGAVAGLVAITPAAGNVGIPGAFVIGTAAGVVCLWGVSGLKKMLKADDSLDVYGVHAVGGILGAILTGVFASPDLGGPGYVSDWVTAAMVKPADYSILSQVIVQAKAVGVTLVWSGVVAFIAYKIADLVIGMRVPEEDEREGLDITAHGESAYN</sequence>
<dbReference type="AlphaFoldDB" id="A0A6M4GZN9"/>
<dbReference type="FunFam" id="1.10.3430.10:FF:000007">
    <property type="entry name" value="Ammonium transporter"/>
    <property type="match status" value="1"/>
</dbReference>
<feature type="domain" description="Ammonium transporter AmtB-like" evidence="12">
    <location>
        <begin position="76"/>
        <end position="510"/>
    </location>
</feature>
<dbReference type="InterPro" id="IPR018047">
    <property type="entry name" value="Ammonium_transpt_CS"/>
</dbReference>
<dbReference type="Proteomes" id="UP000501534">
    <property type="component" value="Chromosome"/>
</dbReference>
<dbReference type="InterPro" id="IPR029020">
    <property type="entry name" value="Ammonium/urea_transptr"/>
</dbReference>
<feature type="transmembrane region" description="Helical" evidence="10">
    <location>
        <begin position="354"/>
        <end position="372"/>
    </location>
</feature>
<dbReference type="GO" id="GO:0008519">
    <property type="term" value="F:ammonium channel activity"/>
    <property type="evidence" value="ECO:0007669"/>
    <property type="project" value="InterPro"/>
</dbReference>
<organism evidence="13 14">
    <name type="scientific">Usitatibacter rugosus</name>
    <dbReference type="NCBI Taxonomy" id="2732067"/>
    <lineage>
        <taxon>Bacteria</taxon>
        <taxon>Pseudomonadati</taxon>
        <taxon>Pseudomonadota</taxon>
        <taxon>Betaproteobacteria</taxon>
        <taxon>Nitrosomonadales</taxon>
        <taxon>Usitatibacteraceae</taxon>
        <taxon>Usitatibacter</taxon>
    </lineage>
</organism>
<keyword evidence="14" id="KW-1185">Reference proteome</keyword>
<dbReference type="PANTHER" id="PTHR43029:SF10">
    <property type="entry name" value="AMMONIUM TRANSPORTER MEP2"/>
    <property type="match status" value="1"/>
</dbReference>
<evidence type="ECO:0000256" key="11">
    <source>
        <dbReference type="SAM" id="SignalP"/>
    </source>
</evidence>
<feature type="transmembrane region" description="Helical" evidence="10">
    <location>
        <begin position="75"/>
        <end position="97"/>
    </location>
</feature>
<keyword evidence="4" id="KW-1003">Cell membrane</keyword>
<keyword evidence="6 10" id="KW-1133">Transmembrane helix</keyword>
<accession>A0A6M4GZN9</accession>
<keyword evidence="8 10" id="KW-0924">Ammonia transport</keyword>
<name>A0A6M4GZN9_9PROT</name>
<evidence type="ECO:0000256" key="2">
    <source>
        <dbReference type="ARBA" id="ARBA00005887"/>
    </source>
</evidence>
<evidence type="ECO:0000256" key="1">
    <source>
        <dbReference type="ARBA" id="ARBA00004651"/>
    </source>
</evidence>
<feature type="transmembrane region" description="Helical" evidence="10">
    <location>
        <begin position="322"/>
        <end position="347"/>
    </location>
</feature>
<feature type="signal peptide" evidence="11">
    <location>
        <begin position="1"/>
        <end position="22"/>
    </location>
</feature>
<dbReference type="KEGG" id="uru:DSM104443_03809"/>